<evidence type="ECO:0000256" key="2">
    <source>
        <dbReference type="SAM" id="MobiDB-lite"/>
    </source>
</evidence>
<comment type="caution">
    <text evidence="4">The sequence shown here is derived from an EMBL/GenBank/DDBJ whole genome shotgun (WGS) entry which is preliminary data.</text>
</comment>
<dbReference type="GO" id="GO:0016757">
    <property type="term" value="F:glycosyltransferase activity"/>
    <property type="evidence" value="ECO:0007669"/>
    <property type="project" value="InterPro"/>
</dbReference>
<dbReference type="InterPro" id="IPR004263">
    <property type="entry name" value="Exostosin"/>
</dbReference>
<gene>
    <name evidence="4" type="ORF">Ctob_011141</name>
</gene>
<dbReference type="PANTHER" id="PTHR11062">
    <property type="entry name" value="EXOSTOSIN HEPARAN SULFATE GLYCOSYLTRANSFERASE -RELATED"/>
    <property type="match status" value="1"/>
</dbReference>
<evidence type="ECO:0000259" key="3">
    <source>
        <dbReference type="Pfam" id="PF03016"/>
    </source>
</evidence>
<feature type="compositionally biased region" description="Basic and acidic residues" evidence="2">
    <location>
        <begin position="234"/>
        <end position="243"/>
    </location>
</feature>
<feature type="compositionally biased region" description="Low complexity" evidence="2">
    <location>
        <begin position="143"/>
        <end position="152"/>
    </location>
</feature>
<dbReference type="InterPro" id="IPR040911">
    <property type="entry name" value="Exostosin_GT47"/>
</dbReference>
<feature type="domain" description="Exostosin GT47" evidence="3">
    <location>
        <begin position="23"/>
        <end position="262"/>
    </location>
</feature>
<feature type="compositionally biased region" description="Basic residues" evidence="2">
    <location>
        <begin position="153"/>
        <end position="163"/>
    </location>
</feature>
<evidence type="ECO:0000256" key="1">
    <source>
        <dbReference type="ARBA" id="ARBA00010271"/>
    </source>
</evidence>
<sequence>MCPLRRSAVCPQVSAFFDPDLARNQYLSEYALHRALLHSPARVLDAAAADFFYVPFYARLAYADKVASKTVRRLQANLTDTLAACLRGSAAFRRSAGHDHLVAISSTRDPKKLFGAAWMLLKRAMLLRIEAAPDRRYEHQGSGRRLSQGGSSRRARRAAKRTKRDSTPPLLVLPYYVPNFADDENVSKASKTSSVCFFGTATNPTRRQALEALRAVPGAMLQLGSKAPGIGGSESERESERQRNQATRRMLRQCKLCLVPAGITGECS</sequence>
<dbReference type="PANTHER" id="PTHR11062:SF249">
    <property type="entry name" value="OS08G0438600 PROTEIN"/>
    <property type="match status" value="1"/>
</dbReference>
<dbReference type="Pfam" id="PF03016">
    <property type="entry name" value="Exostosin_GT47"/>
    <property type="match status" value="1"/>
</dbReference>
<name>A0A0M0K6L3_9EUKA</name>
<proteinExistence type="inferred from homology"/>
<organism evidence="4 5">
    <name type="scientific">Chrysochromulina tobinii</name>
    <dbReference type="NCBI Taxonomy" id="1460289"/>
    <lineage>
        <taxon>Eukaryota</taxon>
        <taxon>Haptista</taxon>
        <taxon>Haptophyta</taxon>
        <taxon>Prymnesiophyceae</taxon>
        <taxon>Prymnesiales</taxon>
        <taxon>Chrysochromulinaceae</taxon>
        <taxon>Chrysochromulina</taxon>
    </lineage>
</organism>
<dbReference type="EMBL" id="JWZX01001197">
    <property type="protein sequence ID" value="KOO34501.1"/>
    <property type="molecule type" value="Genomic_DNA"/>
</dbReference>
<feature type="region of interest" description="Disordered" evidence="2">
    <location>
        <begin position="225"/>
        <end position="246"/>
    </location>
</feature>
<keyword evidence="5" id="KW-1185">Reference proteome</keyword>
<feature type="region of interest" description="Disordered" evidence="2">
    <location>
        <begin position="137"/>
        <end position="165"/>
    </location>
</feature>
<evidence type="ECO:0000313" key="4">
    <source>
        <dbReference type="EMBL" id="KOO34501.1"/>
    </source>
</evidence>
<dbReference type="Proteomes" id="UP000037460">
    <property type="component" value="Unassembled WGS sequence"/>
</dbReference>
<evidence type="ECO:0000313" key="5">
    <source>
        <dbReference type="Proteomes" id="UP000037460"/>
    </source>
</evidence>
<accession>A0A0M0K6L3</accession>
<comment type="similarity">
    <text evidence="1">Belongs to the glycosyltransferase 47 family.</text>
</comment>
<protein>
    <recommendedName>
        <fullName evidence="3">Exostosin GT47 domain-containing protein</fullName>
    </recommendedName>
</protein>
<reference evidence="5" key="1">
    <citation type="journal article" date="2015" name="PLoS Genet.">
        <title>Genome Sequence and Transcriptome Analyses of Chrysochromulina tobin: Metabolic Tools for Enhanced Algal Fitness in the Prominent Order Prymnesiales (Haptophyceae).</title>
        <authorList>
            <person name="Hovde B.T."/>
            <person name="Deodato C.R."/>
            <person name="Hunsperger H.M."/>
            <person name="Ryken S.A."/>
            <person name="Yost W."/>
            <person name="Jha R.K."/>
            <person name="Patterson J."/>
            <person name="Monnat R.J. Jr."/>
            <person name="Barlow S.B."/>
            <person name="Starkenburg S.R."/>
            <person name="Cattolico R.A."/>
        </authorList>
    </citation>
    <scope>NUCLEOTIDE SEQUENCE</scope>
    <source>
        <strain evidence="5">CCMP291</strain>
    </source>
</reference>
<dbReference type="AlphaFoldDB" id="A0A0M0K6L3"/>